<evidence type="ECO:0000313" key="2">
    <source>
        <dbReference type="Proteomes" id="UP001299265"/>
    </source>
</evidence>
<organism evidence="1 2">
    <name type="scientific">Lientehia hominis</name>
    <dbReference type="NCBI Taxonomy" id="2897778"/>
    <lineage>
        <taxon>Bacteria</taxon>
        <taxon>Bacillati</taxon>
        <taxon>Bacillota</taxon>
        <taxon>Clostridia</taxon>
        <taxon>Lachnospirales</taxon>
        <taxon>Lachnospiraceae</taxon>
        <taxon>Lientehia</taxon>
    </lineage>
</organism>
<name>A0AAP2RL32_9FIRM</name>
<accession>A0AAP2RL32</accession>
<keyword evidence="2" id="KW-1185">Reference proteome</keyword>
<dbReference type="EMBL" id="JAJNOR010000005">
    <property type="protein sequence ID" value="MCD2492945.1"/>
    <property type="molecule type" value="Genomic_DNA"/>
</dbReference>
<proteinExistence type="predicted"/>
<comment type="caution">
    <text evidence="1">The sequence shown here is derived from an EMBL/GenBank/DDBJ whole genome shotgun (WGS) entry which is preliminary data.</text>
</comment>
<gene>
    <name evidence="1" type="ORF">LQE92_09925</name>
</gene>
<protein>
    <submittedName>
        <fullName evidence="1">Leucine-rich repeat domain-containing protein</fullName>
    </submittedName>
</protein>
<sequence>MEWIYARMADGIRICGALGEKDRLEVPEEIGGCPVTEIGPYAFSASETPRRFLMEETARCREKDEGIFEKADAEKTAGMQRAVKGDRLSAVSLPDTVKVIGDYAFYGCGNLETISFTDSLKRIGSGALMGCSAVKELRVIRKREGAMSLCQMLSELRYALAVTIQERDGEIRLIFPEYYEVSVENIPARIFETHVHGTGYRYRQCFRGGEVDYRTYDGLFCLAVSQEPAQVVTELALSRLRYPKELSAEAKNGYLSYFSSHVREAGEYLLKQDDLDSIRLIAKEGGFGMDAREMEEVSLPAYGTEDEPPADGAGDFYMASLGEGGFGGSPVDKAESYRLRETAEHKAAIDVMLEMAGQMGRTECLGFLMDFRHRKGTGDRAKRVFEL</sequence>
<evidence type="ECO:0000313" key="1">
    <source>
        <dbReference type="EMBL" id="MCD2492945.1"/>
    </source>
</evidence>
<dbReference type="Proteomes" id="UP001299265">
    <property type="component" value="Unassembled WGS sequence"/>
</dbReference>
<reference evidence="1 2" key="1">
    <citation type="submission" date="2021-11" db="EMBL/GenBank/DDBJ databases">
        <title>Lacrimispora sp. nov. NSJ-141 isolated from human feces.</title>
        <authorList>
            <person name="Abdugheni R."/>
        </authorList>
    </citation>
    <scope>NUCLEOTIDE SEQUENCE [LARGE SCALE GENOMIC DNA]</scope>
    <source>
        <strain evidence="1 2">NSJ-141</strain>
    </source>
</reference>
<dbReference type="InterPro" id="IPR026906">
    <property type="entry name" value="LRR_5"/>
</dbReference>
<dbReference type="Pfam" id="PF13306">
    <property type="entry name" value="LRR_5"/>
    <property type="match status" value="1"/>
</dbReference>
<dbReference type="RefSeq" id="WP_231062812.1">
    <property type="nucleotide sequence ID" value="NZ_JAJNOR010000005.1"/>
</dbReference>
<dbReference type="AlphaFoldDB" id="A0AAP2RL32"/>
<dbReference type="InterPro" id="IPR032675">
    <property type="entry name" value="LRR_dom_sf"/>
</dbReference>
<dbReference type="Gene3D" id="3.80.10.10">
    <property type="entry name" value="Ribonuclease Inhibitor"/>
    <property type="match status" value="1"/>
</dbReference>